<protein>
    <recommendedName>
        <fullName evidence="3">DUF1353 domain-containing protein</fullName>
    </recommendedName>
</protein>
<dbReference type="Proteomes" id="UP000198403">
    <property type="component" value="Unassembled WGS sequence"/>
</dbReference>
<proteinExistence type="predicted"/>
<evidence type="ECO:0008006" key="3">
    <source>
        <dbReference type="Google" id="ProtNLM"/>
    </source>
</evidence>
<reference evidence="1 2" key="1">
    <citation type="submission" date="2017-06" db="EMBL/GenBank/DDBJ databases">
        <authorList>
            <person name="Kim H.J."/>
            <person name="Triplett B.A."/>
        </authorList>
    </citation>
    <scope>NUCLEOTIDE SEQUENCE [LARGE SCALE GENOMIC DNA]</scope>
    <source>
        <strain evidence="1 2">DSM 44272</strain>
    </source>
</reference>
<dbReference type="AlphaFoldDB" id="A0A238Y9U9"/>
<keyword evidence="2" id="KW-1185">Reference proteome</keyword>
<accession>A0A238Y9U9</accession>
<organism evidence="1 2">
    <name type="scientific">Blastococcus mobilis</name>
    <dbReference type="NCBI Taxonomy" id="1938746"/>
    <lineage>
        <taxon>Bacteria</taxon>
        <taxon>Bacillati</taxon>
        <taxon>Actinomycetota</taxon>
        <taxon>Actinomycetes</taxon>
        <taxon>Geodermatophilales</taxon>
        <taxon>Geodermatophilaceae</taxon>
        <taxon>Blastococcus</taxon>
    </lineage>
</organism>
<dbReference type="OrthoDB" id="4476615at2"/>
<sequence length="181" mass="19916">MPFEPGSLTVSRVDADTWALVDELVYQGCRERFVVPAGYCTDFATVPRVVSWLFPRFGAYTLAAILHDWLCTEGIRSGAVTSREADGIFRRVMRESGVPVLRRWLMWTGVRWRALFDAERRPGWLASAPGVLAISALAAPLVIPPAIVIAPALLAFAVAERLVALVAPTRGEELVVRTPSR</sequence>
<dbReference type="EMBL" id="FZNO01000018">
    <property type="protein sequence ID" value="SNR67531.1"/>
    <property type="molecule type" value="Genomic_DNA"/>
</dbReference>
<gene>
    <name evidence="1" type="ORF">SAMN06272737_11892</name>
</gene>
<name>A0A238Y9U9_9ACTN</name>
<evidence type="ECO:0000313" key="1">
    <source>
        <dbReference type="EMBL" id="SNR67531.1"/>
    </source>
</evidence>
<dbReference type="Pfam" id="PF07087">
    <property type="entry name" value="DUF1353"/>
    <property type="match status" value="1"/>
</dbReference>
<evidence type="ECO:0000313" key="2">
    <source>
        <dbReference type="Proteomes" id="UP000198403"/>
    </source>
</evidence>
<dbReference type="RefSeq" id="WP_089337578.1">
    <property type="nucleotide sequence ID" value="NZ_FZNO01000018.1"/>
</dbReference>
<dbReference type="InterPro" id="IPR010767">
    <property type="entry name" value="Phage_CGC-2007_Cje0229"/>
</dbReference>